<keyword evidence="2" id="KW-1185">Reference proteome</keyword>
<dbReference type="GeneTree" id="ENSGT00860000135875"/>
<name>A0A8C6HFU3_MUSSI</name>
<reference evidence="1" key="2">
    <citation type="submission" date="2025-09" db="UniProtKB">
        <authorList>
            <consortium name="Ensembl"/>
        </authorList>
    </citation>
    <scope>IDENTIFICATION</scope>
</reference>
<proteinExistence type="predicted"/>
<protein>
    <submittedName>
        <fullName evidence="1">Uncharacterized protein</fullName>
    </submittedName>
</protein>
<evidence type="ECO:0000313" key="2">
    <source>
        <dbReference type="Proteomes" id="UP000694415"/>
    </source>
</evidence>
<accession>A0A8C6HFU3</accession>
<organism evidence="1 2">
    <name type="scientific">Mus spicilegus</name>
    <name type="common">Mound-building mouse</name>
    <dbReference type="NCBI Taxonomy" id="10103"/>
    <lineage>
        <taxon>Eukaryota</taxon>
        <taxon>Metazoa</taxon>
        <taxon>Chordata</taxon>
        <taxon>Craniata</taxon>
        <taxon>Vertebrata</taxon>
        <taxon>Euteleostomi</taxon>
        <taxon>Mammalia</taxon>
        <taxon>Eutheria</taxon>
        <taxon>Euarchontoglires</taxon>
        <taxon>Glires</taxon>
        <taxon>Rodentia</taxon>
        <taxon>Myomorpha</taxon>
        <taxon>Muroidea</taxon>
        <taxon>Muridae</taxon>
        <taxon>Murinae</taxon>
        <taxon>Mus</taxon>
        <taxon>Mus</taxon>
    </lineage>
</organism>
<sequence>MRRQGCENMPSQKEPDTKLLHSAEKAWSPNMICEQNQMKTSQEKDGKFSLVVVQPRKRSLSALLKELGLRRAQDHEYSGTPQKKIVLTAEMACGTTEYTDKFKDSTEDDLDIDHLDDDNVENELEIHNIYENNSENDLGSVTSVHSFELDIDSDFDEMKTVPVGPIQEDKDVEKLFLNWRDGPACKGQGHKNIIGSHCS</sequence>
<evidence type="ECO:0000313" key="1">
    <source>
        <dbReference type="Ensembl" id="ENSMSIP00000021024.1"/>
    </source>
</evidence>
<dbReference type="AlphaFoldDB" id="A0A8C6HFU3"/>
<dbReference type="Proteomes" id="UP000694415">
    <property type="component" value="Unplaced"/>
</dbReference>
<reference evidence="1" key="1">
    <citation type="submission" date="2025-08" db="UniProtKB">
        <authorList>
            <consortium name="Ensembl"/>
        </authorList>
    </citation>
    <scope>IDENTIFICATION</scope>
</reference>
<dbReference type="Ensembl" id="ENSMSIT00000026528.1">
    <property type="protein sequence ID" value="ENSMSIP00000021024.1"/>
    <property type="gene ID" value="ENSMSIG00000017844.1"/>
</dbReference>